<comment type="caution">
    <text evidence="1">The sequence shown here is derived from an EMBL/GenBank/DDBJ whole genome shotgun (WGS) entry which is preliminary data.</text>
</comment>
<dbReference type="EMBL" id="JAUTXU010000005">
    <property type="protein sequence ID" value="KAK3724473.1"/>
    <property type="molecule type" value="Genomic_DNA"/>
</dbReference>
<protein>
    <submittedName>
        <fullName evidence="1">Altered inheritance of mitochondria protein 24, mitochondrial</fullName>
    </submittedName>
</protein>
<sequence>MATGYEILANDERKHILEVPYNSGVYYTDLFLHFHGPATILVQSRGAALSDALTTRDVSEIADSPAGAVPKALAKQSSAEAGISTQSSGAPAAAPALSYASVTREGTVKFNEEKQ</sequence>
<proteinExistence type="predicted"/>
<keyword evidence="2" id="KW-1185">Reference proteome</keyword>
<accession>A0ACC3NWT8</accession>
<dbReference type="Proteomes" id="UP001281147">
    <property type="component" value="Unassembled WGS sequence"/>
</dbReference>
<organism evidence="1 2">
    <name type="scientific">Vermiconidia calcicola</name>
    <dbReference type="NCBI Taxonomy" id="1690605"/>
    <lineage>
        <taxon>Eukaryota</taxon>
        <taxon>Fungi</taxon>
        <taxon>Dikarya</taxon>
        <taxon>Ascomycota</taxon>
        <taxon>Pezizomycotina</taxon>
        <taxon>Dothideomycetes</taxon>
        <taxon>Dothideomycetidae</taxon>
        <taxon>Mycosphaerellales</taxon>
        <taxon>Extremaceae</taxon>
        <taxon>Vermiconidia</taxon>
    </lineage>
</organism>
<evidence type="ECO:0000313" key="1">
    <source>
        <dbReference type="EMBL" id="KAK3724473.1"/>
    </source>
</evidence>
<reference evidence="1" key="1">
    <citation type="submission" date="2023-07" db="EMBL/GenBank/DDBJ databases">
        <title>Black Yeasts Isolated from many extreme environments.</title>
        <authorList>
            <person name="Coleine C."/>
            <person name="Stajich J.E."/>
            <person name="Selbmann L."/>
        </authorList>
    </citation>
    <scope>NUCLEOTIDE SEQUENCE</scope>
    <source>
        <strain evidence="1">CCFEE 5714</strain>
    </source>
</reference>
<name>A0ACC3NWT8_9PEZI</name>
<gene>
    <name evidence="1" type="primary">AIM24_1</name>
    <name evidence="1" type="ORF">LTR37_001097</name>
</gene>
<evidence type="ECO:0000313" key="2">
    <source>
        <dbReference type="Proteomes" id="UP001281147"/>
    </source>
</evidence>